<sequence>MSTDSLAFLRRHTGADLADLANQHLQHDLTPSDRATLNRAAQALSTHAALGSLAGLALGALLFARVRGARARALAALRAVETPVALRFKDGRTEPLPDLGRLAAPSPWTDAAAALLFAAGGLFVGGEVGLLTGAGSARRVVGREPEARERIEKAFLRYQADVLRRRAEELEGAAAEGEGRGRGVLESARSVVGWR</sequence>
<proteinExistence type="predicted"/>
<comment type="caution">
    <text evidence="1">The sequence shown here is derived from an EMBL/GenBank/DDBJ whole genome shotgun (WGS) entry which is preliminary data.</text>
</comment>
<reference evidence="1" key="1">
    <citation type="submission" date="2024-09" db="EMBL/GenBank/DDBJ databases">
        <title>Draft Genome Sequences of Neofusicoccum parvum.</title>
        <authorList>
            <person name="Ashida A."/>
            <person name="Camagna M."/>
            <person name="Tanaka A."/>
            <person name="Takemoto D."/>
        </authorList>
    </citation>
    <scope>NUCLEOTIDE SEQUENCE</scope>
    <source>
        <strain evidence="1">PPO83</strain>
    </source>
</reference>
<gene>
    <name evidence="1" type="primary">g6068</name>
    <name evidence="1" type="ORF">NpPPO83_00006068</name>
</gene>
<accession>A0ACB5RTZ1</accession>
<dbReference type="EMBL" id="BSXG01000010">
    <property type="protein sequence ID" value="GME23983.1"/>
    <property type="molecule type" value="Genomic_DNA"/>
</dbReference>
<organism evidence="1 2">
    <name type="scientific">Neofusicoccum parvum</name>
    <dbReference type="NCBI Taxonomy" id="310453"/>
    <lineage>
        <taxon>Eukaryota</taxon>
        <taxon>Fungi</taxon>
        <taxon>Dikarya</taxon>
        <taxon>Ascomycota</taxon>
        <taxon>Pezizomycotina</taxon>
        <taxon>Dothideomycetes</taxon>
        <taxon>Dothideomycetes incertae sedis</taxon>
        <taxon>Botryosphaeriales</taxon>
        <taxon>Botryosphaeriaceae</taxon>
        <taxon>Neofusicoccum</taxon>
    </lineage>
</organism>
<protein>
    <submittedName>
        <fullName evidence="1">Uncharacterized protein</fullName>
    </submittedName>
</protein>
<name>A0ACB5RTZ1_9PEZI</name>
<evidence type="ECO:0000313" key="1">
    <source>
        <dbReference type="EMBL" id="GME23983.1"/>
    </source>
</evidence>
<evidence type="ECO:0000313" key="2">
    <source>
        <dbReference type="Proteomes" id="UP001165186"/>
    </source>
</evidence>
<dbReference type="Proteomes" id="UP001165186">
    <property type="component" value="Unassembled WGS sequence"/>
</dbReference>
<keyword evidence="2" id="KW-1185">Reference proteome</keyword>